<dbReference type="PANTHER" id="PTHR38766">
    <property type="entry name" value="FLAGELLAR PROTEIN FLIO"/>
    <property type="match status" value="1"/>
</dbReference>
<reference evidence="8 9" key="1">
    <citation type="submission" date="2017-06" db="EMBL/GenBank/DDBJ databases">
        <title>Azoarcus.</title>
        <authorList>
            <person name="Woo J.-H."/>
            <person name="Kim H.-S."/>
        </authorList>
    </citation>
    <scope>NUCLEOTIDE SEQUENCE [LARGE SCALE GENOMIC DNA]</scope>
    <source>
        <strain evidence="8 9">TSPY31</strain>
    </source>
</reference>
<comment type="subcellular location">
    <subcellularLocation>
        <location evidence="7">Cell membrane</location>
    </subcellularLocation>
    <subcellularLocation>
        <location evidence="7">Bacterial flagellum basal body</location>
    </subcellularLocation>
</comment>
<keyword evidence="9" id="KW-1185">Reference proteome</keyword>
<dbReference type="Pfam" id="PF04347">
    <property type="entry name" value="FliO"/>
    <property type="match status" value="1"/>
</dbReference>
<protein>
    <recommendedName>
        <fullName evidence="7">Flagellar protein</fullName>
    </recommendedName>
</protein>
<evidence type="ECO:0000256" key="5">
    <source>
        <dbReference type="ARBA" id="ARBA00023143"/>
    </source>
</evidence>
<dbReference type="InterPro" id="IPR022781">
    <property type="entry name" value="Flagellar_biosynth_FliO"/>
</dbReference>
<comment type="similarity">
    <text evidence="6 7">Belongs to the FliO/MopB family.</text>
</comment>
<evidence type="ECO:0000256" key="1">
    <source>
        <dbReference type="ARBA" id="ARBA00022475"/>
    </source>
</evidence>
<keyword evidence="8" id="KW-0969">Cilium</keyword>
<dbReference type="NCBIfam" id="TIGR03500">
    <property type="entry name" value="FliO_TIGR"/>
    <property type="match status" value="1"/>
</dbReference>
<keyword evidence="4 7" id="KW-0472">Membrane</keyword>
<evidence type="ECO:0000256" key="6">
    <source>
        <dbReference type="ARBA" id="ARBA00037937"/>
    </source>
</evidence>
<dbReference type="GO" id="GO:0044781">
    <property type="term" value="P:bacterial-type flagellum organization"/>
    <property type="evidence" value="ECO:0007669"/>
    <property type="project" value="UniProtKB-UniRule"/>
</dbReference>
<evidence type="ECO:0000256" key="3">
    <source>
        <dbReference type="ARBA" id="ARBA00022989"/>
    </source>
</evidence>
<dbReference type="KEGG" id="acom:CEW83_01095"/>
<evidence type="ECO:0000313" key="9">
    <source>
        <dbReference type="Proteomes" id="UP000244930"/>
    </source>
</evidence>
<dbReference type="InterPro" id="IPR052205">
    <property type="entry name" value="FliO/MopB"/>
</dbReference>
<keyword evidence="8" id="KW-0966">Cell projection</keyword>
<keyword evidence="2 7" id="KW-0812">Transmembrane</keyword>
<keyword evidence="3 7" id="KW-1133">Transmembrane helix</keyword>
<accession>A0A2U8GKQ4</accession>
<dbReference type="GO" id="GO:0005886">
    <property type="term" value="C:plasma membrane"/>
    <property type="evidence" value="ECO:0007669"/>
    <property type="project" value="UniProtKB-SubCell"/>
</dbReference>
<dbReference type="EMBL" id="CP022187">
    <property type="protein sequence ID" value="AWI73988.1"/>
    <property type="molecule type" value="Genomic_DNA"/>
</dbReference>
<name>A0A2U8GKQ4_9RHOO</name>
<evidence type="ECO:0000256" key="2">
    <source>
        <dbReference type="ARBA" id="ARBA00022692"/>
    </source>
</evidence>
<sequence length="134" mass="13827">MLLLPALARAADPVPSPATDLAGSLGQMLFGLVVVIALLVACLWAIKRLSQPRNAAGVLKVLGATAVGPRERVVLVETGPKVLVLGVAPGSVRTLHILEASDFPTDAATNDTGTVAGGDFAGWFRKALERRHGA</sequence>
<keyword evidence="1 7" id="KW-1003">Cell membrane</keyword>
<organism evidence="8 9">
    <name type="scientific">Parazoarcus communis</name>
    <dbReference type="NCBI Taxonomy" id="41977"/>
    <lineage>
        <taxon>Bacteria</taxon>
        <taxon>Pseudomonadati</taxon>
        <taxon>Pseudomonadota</taxon>
        <taxon>Betaproteobacteria</taxon>
        <taxon>Rhodocyclales</taxon>
        <taxon>Zoogloeaceae</taxon>
        <taxon>Parazoarcus</taxon>
    </lineage>
</organism>
<evidence type="ECO:0000256" key="4">
    <source>
        <dbReference type="ARBA" id="ARBA00023136"/>
    </source>
</evidence>
<dbReference type="AlphaFoldDB" id="A0A2U8GKQ4"/>
<dbReference type="Proteomes" id="UP000244930">
    <property type="component" value="Chromosome"/>
</dbReference>
<dbReference type="PANTHER" id="PTHR38766:SF1">
    <property type="entry name" value="FLAGELLAR PROTEIN FLIO"/>
    <property type="match status" value="1"/>
</dbReference>
<gene>
    <name evidence="8" type="primary">fliO</name>
    <name evidence="8" type="ORF">CEW83_01095</name>
</gene>
<evidence type="ECO:0000313" key="8">
    <source>
        <dbReference type="EMBL" id="AWI73988.1"/>
    </source>
</evidence>
<keyword evidence="5 7" id="KW-0975">Bacterial flagellum</keyword>
<evidence type="ECO:0000256" key="7">
    <source>
        <dbReference type="RuleBase" id="RU362064"/>
    </source>
</evidence>
<feature type="transmembrane region" description="Helical" evidence="7">
    <location>
        <begin position="28"/>
        <end position="46"/>
    </location>
</feature>
<keyword evidence="8" id="KW-0282">Flagellum</keyword>
<proteinExistence type="inferred from homology"/>
<dbReference type="GO" id="GO:0009425">
    <property type="term" value="C:bacterial-type flagellum basal body"/>
    <property type="evidence" value="ECO:0007669"/>
    <property type="project" value="UniProtKB-SubCell"/>
</dbReference>